<keyword evidence="5 8" id="KW-0012">Acyltransferase</keyword>
<evidence type="ECO:0000256" key="5">
    <source>
        <dbReference type="ARBA" id="ARBA00023315"/>
    </source>
</evidence>
<feature type="transmembrane region" description="Helical" evidence="6">
    <location>
        <begin position="12"/>
        <end position="34"/>
    </location>
</feature>
<keyword evidence="6" id="KW-0472">Membrane</keyword>
<accession>K7ZCD2</accession>
<organism evidence="8 9">
    <name type="scientific">Candidatus Endolissoclinum faulkneri L2</name>
    <dbReference type="NCBI Taxonomy" id="1193729"/>
    <lineage>
        <taxon>Bacteria</taxon>
        <taxon>Pseudomonadati</taxon>
        <taxon>Pseudomonadota</taxon>
        <taxon>Alphaproteobacteria</taxon>
        <taxon>Rhodospirillales</taxon>
        <taxon>Rhodospirillaceae</taxon>
        <taxon>Candidatus Endolissoclinum</taxon>
    </lineage>
</organism>
<protein>
    <submittedName>
        <fullName evidence="8">Acyltransferase family protein</fullName>
    </submittedName>
</protein>
<dbReference type="GO" id="GO:0003841">
    <property type="term" value="F:1-acylglycerol-3-phosphate O-acyltransferase activity"/>
    <property type="evidence" value="ECO:0007669"/>
    <property type="project" value="TreeGrafter"/>
</dbReference>
<dbReference type="eggNOG" id="COG0204">
    <property type="taxonomic scope" value="Bacteria"/>
</dbReference>
<sequence length="261" mass="28790">MAIICSETRSIILLITYILLTLAIIPIQLVAVLLRIRLAKILPKFYHRMCASILGINVVVRGNQVRERPVLFAANHISYLDITALGSVVNGCFIAKAEIACWPLFGILAKLQRTIFIVRKRFAVIKHNADIADRLKSGDNLILFPEGTSGDGIRVMPFKSSFFAVAEHWSCGQPLVIQPVSIAYTMLNEVPLGRSLRPLFAWYGDMDFLPHLWTVAAMGKLTVVIDFHQPLTATEAGSRKALASKVQEEVAVGLARANAGR</sequence>
<evidence type="ECO:0000256" key="1">
    <source>
        <dbReference type="ARBA" id="ARBA00005189"/>
    </source>
</evidence>
<dbReference type="InterPro" id="IPR002123">
    <property type="entry name" value="Plipid/glycerol_acylTrfase"/>
</dbReference>
<keyword evidence="6" id="KW-0812">Transmembrane</keyword>
<evidence type="ECO:0000313" key="9">
    <source>
        <dbReference type="Proteomes" id="UP000010077"/>
    </source>
</evidence>
<dbReference type="STRING" id="1193729.A1OE_261"/>
<evidence type="ECO:0000256" key="2">
    <source>
        <dbReference type="ARBA" id="ARBA00022516"/>
    </source>
</evidence>
<keyword evidence="6" id="KW-1133">Transmembrane helix</keyword>
<dbReference type="SMART" id="SM00563">
    <property type="entry name" value="PlsC"/>
    <property type="match status" value="1"/>
</dbReference>
<dbReference type="HOGENOM" id="CLU_027938_0_2_5"/>
<comment type="pathway">
    <text evidence="1">Lipid metabolism.</text>
</comment>
<keyword evidence="9" id="KW-1185">Reference proteome</keyword>
<proteinExistence type="predicted"/>
<dbReference type="Proteomes" id="UP000010077">
    <property type="component" value="Chromosome"/>
</dbReference>
<name>K7ZCD2_9PROT</name>
<dbReference type="PANTHER" id="PTHR10434">
    <property type="entry name" value="1-ACYL-SN-GLYCEROL-3-PHOSPHATE ACYLTRANSFERASE"/>
    <property type="match status" value="1"/>
</dbReference>
<evidence type="ECO:0000256" key="4">
    <source>
        <dbReference type="ARBA" id="ARBA00023098"/>
    </source>
</evidence>
<gene>
    <name evidence="8" type="ORF">A1OE_261</name>
</gene>
<keyword evidence="3 8" id="KW-0808">Transferase</keyword>
<feature type="domain" description="Phospholipid/glycerol acyltransferase" evidence="7">
    <location>
        <begin position="70"/>
        <end position="185"/>
    </location>
</feature>
<dbReference type="PANTHER" id="PTHR10434:SF64">
    <property type="entry name" value="1-ACYL-SN-GLYCEROL-3-PHOSPHATE ACYLTRANSFERASE-RELATED"/>
    <property type="match status" value="1"/>
</dbReference>
<evidence type="ECO:0000313" key="8">
    <source>
        <dbReference type="EMBL" id="AFX98461.1"/>
    </source>
</evidence>
<keyword evidence="4" id="KW-0443">Lipid metabolism</keyword>
<dbReference type="AlphaFoldDB" id="K7ZCD2"/>
<keyword evidence="2" id="KW-0444">Lipid biosynthesis</keyword>
<reference evidence="8 9" key="1">
    <citation type="journal article" date="2012" name="Proc. Natl. Acad. Sci. U.S.A.">
        <title>Genome streamlining and chemical defense in a coral reef symbiosis.</title>
        <authorList>
            <person name="Kwan J.C."/>
            <person name="Donia M.S."/>
            <person name="Han A.W."/>
            <person name="Hirose E."/>
            <person name="Haygood M.G."/>
            <person name="Schmidt E.W."/>
        </authorList>
    </citation>
    <scope>NUCLEOTIDE SEQUENCE [LARGE SCALE GENOMIC DNA]</scope>
    <source>
        <strain evidence="8 9">L2</strain>
    </source>
</reference>
<evidence type="ECO:0000259" key="7">
    <source>
        <dbReference type="SMART" id="SM00563"/>
    </source>
</evidence>
<evidence type="ECO:0000256" key="6">
    <source>
        <dbReference type="SAM" id="Phobius"/>
    </source>
</evidence>
<dbReference type="PATRIC" id="fig|1193729.4.peg.160"/>
<dbReference type="CDD" id="cd07989">
    <property type="entry name" value="LPLAT_AGPAT-like"/>
    <property type="match status" value="1"/>
</dbReference>
<dbReference type="SUPFAM" id="SSF69593">
    <property type="entry name" value="Glycerol-3-phosphate (1)-acyltransferase"/>
    <property type="match status" value="1"/>
</dbReference>
<dbReference type="KEGG" id="thal:A1OE_261"/>
<evidence type="ECO:0000256" key="3">
    <source>
        <dbReference type="ARBA" id="ARBA00022679"/>
    </source>
</evidence>
<dbReference type="Pfam" id="PF01553">
    <property type="entry name" value="Acyltransferase"/>
    <property type="match status" value="1"/>
</dbReference>
<dbReference type="EMBL" id="CP003539">
    <property type="protein sequence ID" value="AFX98461.1"/>
    <property type="molecule type" value="Genomic_DNA"/>
</dbReference>
<dbReference type="GO" id="GO:0006654">
    <property type="term" value="P:phosphatidic acid biosynthetic process"/>
    <property type="evidence" value="ECO:0007669"/>
    <property type="project" value="TreeGrafter"/>
</dbReference>
<dbReference type="OrthoDB" id="9806880at2"/>